<dbReference type="PROSITE" id="PS50231">
    <property type="entry name" value="RICIN_B_LECTIN"/>
    <property type="match status" value="1"/>
</dbReference>
<dbReference type="AlphaFoldDB" id="A0A650FPJ8"/>
<sequence length="165" mass="17562">MIASTLIVLAAALSGALALPTKRDTCVALRSGTLSIVDPRPGSLVPTLGLEPVADANRNPYLQRGQGETQSFTLEACDNFVRISAERNGTTGCLTVENGVGLVTLQECGGTQLTQGWIVDGINQVRFLGNDKPYHVAFGFLHGNQVVSQINETPEPDYSIFFTPA</sequence>
<dbReference type="EMBL" id="MK911857">
    <property type="protein sequence ID" value="QGV12921.1"/>
    <property type="molecule type" value="Genomic_DNA"/>
</dbReference>
<accession>A0A650FPJ8</accession>
<proteinExistence type="predicted"/>
<reference evidence="2" key="1">
    <citation type="submission" date="2019-05" db="EMBL/GenBank/DDBJ databases">
        <title>Map-based cloning of genes encoding key enzymes for pigment synthesis in Auricularia cornea.</title>
        <authorList>
            <person name="Wang P."/>
            <person name="Yao F.-J."/>
        </authorList>
    </citation>
    <scope>NUCLEOTIDE SEQUENCE</scope>
    <source>
        <strain evidence="2">ACP004</strain>
    </source>
</reference>
<keyword evidence="1" id="KW-0732">Signal</keyword>
<feature type="chain" id="PRO_5024828520" description="Ricin B lectin domain-containing protein" evidence="1">
    <location>
        <begin position="19"/>
        <end position="165"/>
    </location>
</feature>
<feature type="signal peptide" evidence="1">
    <location>
        <begin position="1"/>
        <end position="18"/>
    </location>
</feature>
<evidence type="ECO:0008006" key="3">
    <source>
        <dbReference type="Google" id="ProtNLM"/>
    </source>
</evidence>
<name>A0A650FPJ8_9AGAM</name>
<evidence type="ECO:0000313" key="2">
    <source>
        <dbReference type="EMBL" id="QGV12921.1"/>
    </source>
</evidence>
<protein>
    <recommendedName>
        <fullName evidence="3">Ricin B lectin domain-containing protein</fullName>
    </recommendedName>
</protein>
<evidence type="ECO:0000256" key="1">
    <source>
        <dbReference type="SAM" id="SignalP"/>
    </source>
</evidence>
<organism evidence="2">
    <name type="scientific">Auricularia cornea</name>
    <dbReference type="NCBI Taxonomy" id="1238391"/>
    <lineage>
        <taxon>Eukaryota</taxon>
        <taxon>Fungi</taxon>
        <taxon>Dikarya</taxon>
        <taxon>Basidiomycota</taxon>
        <taxon>Agaricomycotina</taxon>
        <taxon>Agaricomycetes</taxon>
        <taxon>Auriculariales</taxon>
        <taxon>Auriculariaceae</taxon>
        <taxon>Auricularia</taxon>
    </lineage>
</organism>